<evidence type="ECO:0000313" key="2">
    <source>
        <dbReference type="Proteomes" id="UP000799291"/>
    </source>
</evidence>
<dbReference type="Proteomes" id="UP000799291">
    <property type="component" value="Unassembled WGS sequence"/>
</dbReference>
<sequence>MHVQRPGSAALCARCTNLMPLLVDISPTPKLGNAHSQCWSETYGKTRNIQGIEPDTCELCRILHNAFARVSSFDGASTEIRISNHPLAKFKGLEHNTCSFEACGKQVALVLLLPVVTADDGEHARAFTGRPMLQLMNPLLARDWMARCEGHTTCKPDHSPKGFDFPFRLINV</sequence>
<gene>
    <name evidence="1" type="ORF">K458DRAFT_411920</name>
</gene>
<organism evidence="1 2">
    <name type="scientific">Lentithecium fluviatile CBS 122367</name>
    <dbReference type="NCBI Taxonomy" id="1168545"/>
    <lineage>
        <taxon>Eukaryota</taxon>
        <taxon>Fungi</taxon>
        <taxon>Dikarya</taxon>
        <taxon>Ascomycota</taxon>
        <taxon>Pezizomycotina</taxon>
        <taxon>Dothideomycetes</taxon>
        <taxon>Pleosporomycetidae</taxon>
        <taxon>Pleosporales</taxon>
        <taxon>Massarineae</taxon>
        <taxon>Lentitheciaceae</taxon>
        <taxon>Lentithecium</taxon>
    </lineage>
</organism>
<evidence type="ECO:0000313" key="1">
    <source>
        <dbReference type="EMBL" id="KAF2692269.1"/>
    </source>
</evidence>
<name>A0A6G1JQ32_9PLEO</name>
<dbReference type="EMBL" id="MU005569">
    <property type="protein sequence ID" value="KAF2692269.1"/>
    <property type="molecule type" value="Genomic_DNA"/>
</dbReference>
<dbReference type="OrthoDB" id="5135333at2759"/>
<dbReference type="AlphaFoldDB" id="A0A6G1JQ32"/>
<protein>
    <submittedName>
        <fullName evidence="1">Uncharacterized protein</fullName>
    </submittedName>
</protein>
<keyword evidence="2" id="KW-1185">Reference proteome</keyword>
<accession>A0A6G1JQ32</accession>
<reference evidence="1" key="1">
    <citation type="journal article" date="2020" name="Stud. Mycol.">
        <title>101 Dothideomycetes genomes: a test case for predicting lifestyles and emergence of pathogens.</title>
        <authorList>
            <person name="Haridas S."/>
            <person name="Albert R."/>
            <person name="Binder M."/>
            <person name="Bloem J."/>
            <person name="Labutti K."/>
            <person name="Salamov A."/>
            <person name="Andreopoulos B."/>
            <person name="Baker S."/>
            <person name="Barry K."/>
            <person name="Bills G."/>
            <person name="Bluhm B."/>
            <person name="Cannon C."/>
            <person name="Castanera R."/>
            <person name="Culley D."/>
            <person name="Daum C."/>
            <person name="Ezra D."/>
            <person name="Gonzalez J."/>
            <person name="Henrissat B."/>
            <person name="Kuo A."/>
            <person name="Liang C."/>
            <person name="Lipzen A."/>
            <person name="Lutzoni F."/>
            <person name="Magnuson J."/>
            <person name="Mondo S."/>
            <person name="Nolan M."/>
            <person name="Ohm R."/>
            <person name="Pangilinan J."/>
            <person name="Park H.-J."/>
            <person name="Ramirez L."/>
            <person name="Alfaro M."/>
            <person name="Sun H."/>
            <person name="Tritt A."/>
            <person name="Yoshinaga Y."/>
            <person name="Zwiers L.-H."/>
            <person name="Turgeon B."/>
            <person name="Goodwin S."/>
            <person name="Spatafora J."/>
            <person name="Crous P."/>
            <person name="Grigoriev I."/>
        </authorList>
    </citation>
    <scope>NUCLEOTIDE SEQUENCE</scope>
    <source>
        <strain evidence="1">CBS 122367</strain>
    </source>
</reference>
<proteinExistence type="predicted"/>